<dbReference type="RefSeq" id="WP_305928275.1">
    <property type="nucleotide sequence ID" value="NZ_JAVAIL010000001.1"/>
</dbReference>
<sequence length="346" mass="37049">MRRTIALSLFAAALLVLTWGRAELQPVDPTAPVTAELVAQGAAGGEPSESPLSLAAVWQLDSRTRDFGGYSALIALPDGSLLAGSDSGTLLHIEQPGTAAMNGSYPQLAATEGRDKRDADLEALTLDRATGAIWAGYERSNAIERYSPRLERLGRVEPARMQDWRANGGPEAMVRLADGRFVVLAEVRRRPAAQGHRAVLFPGDPTAGDAAGEGVAFAFAAPAGMRPVDMTQLADGTVLVLLRRLEWYLPPDFASAVAVLDPEAIEAGALWHPERVLRLPEGVPSENYEGLASEPGADGTTRLWLISDDNFTGLQRTLLVALDWHAPERPRQKARGNAARPSANRN</sequence>
<dbReference type="Pfam" id="PF13449">
    <property type="entry name" value="Phytase-like"/>
    <property type="match status" value="1"/>
</dbReference>
<evidence type="ECO:0000313" key="4">
    <source>
        <dbReference type="Proteomes" id="UP001235664"/>
    </source>
</evidence>
<keyword evidence="1" id="KW-0732">Signal</keyword>
<dbReference type="EMBL" id="JAVAIL010000001">
    <property type="protein sequence ID" value="MDP4538124.1"/>
    <property type="molecule type" value="Genomic_DNA"/>
</dbReference>
<evidence type="ECO:0000313" key="3">
    <source>
        <dbReference type="EMBL" id="MDP4538124.1"/>
    </source>
</evidence>
<dbReference type="Proteomes" id="UP001235664">
    <property type="component" value="Unassembled WGS sequence"/>
</dbReference>
<organism evidence="3 4">
    <name type="scientific">Qipengyuania benthica</name>
    <dbReference type="NCBI Taxonomy" id="3067651"/>
    <lineage>
        <taxon>Bacteria</taxon>
        <taxon>Pseudomonadati</taxon>
        <taxon>Pseudomonadota</taxon>
        <taxon>Alphaproteobacteria</taxon>
        <taxon>Sphingomonadales</taxon>
        <taxon>Erythrobacteraceae</taxon>
        <taxon>Qipengyuania</taxon>
    </lineage>
</organism>
<gene>
    <name evidence="3" type="ORF">Q9K01_00590</name>
</gene>
<name>A0ABT9H484_9SPHN</name>
<proteinExistence type="predicted"/>
<keyword evidence="4" id="KW-1185">Reference proteome</keyword>
<dbReference type="InterPro" id="IPR027372">
    <property type="entry name" value="Phytase-like_dom"/>
</dbReference>
<feature type="chain" id="PRO_5047217927" evidence="1">
    <location>
        <begin position="23"/>
        <end position="346"/>
    </location>
</feature>
<evidence type="ECO:0000256" key="1">
    <source>
        <dbReference type="SAM" id="SignalP"/>
    </source>
</evidence>
<evidence type="ECO:0000259" key="2">
    <source>
        <dbReference type="Pfam" id="PF13449"/>
    </source>
</evidence>
<dbReference type="InterPro" id="IPR014567">
    <property type="entry name" value="UCP031900"/>
</dbReference>
<protein>
    <submittedName>
        <fullName evidence="3">Esterase-like activity of phytase family protein</fullName>
    </submittedName>
</protein>
<accession>A0ABT9H484</accession>
<reference evidence="3 4" key="1">
    <citation type="submission" date="2023-08" db="EMBL/GenBank/DDBJ databases">
        <title>genomic of DY56.</title>
        <authorList>
            <person name="Wang Y."/>
        </authorList>
    </citation>
    <scope>NUCLEOTIDE SEQUENCE [LARGE SCALE GENOMIC DNA]</scope>
    <source>
        <strain evidence="3 4">DY56-A-20</strain>
    </source>
</reference>
<dbReference type="PIRSF" id="PIRSF031900">
    <property type="entry name" value="UCP031900"/>
    <property type="match status" value="1"/>
</dbReference>
<feature type="domain" description="Phytase-like" evidence="2">
    <location>
        <begin position="66"/>
        <end position="311"/>
    </location>
</feature>
<feature type="signal peptide" evidence="1">
    <location>
        <begin position="1"/>
        <end position="22"/>
    </location>
</feature>
<comment type="caution">
    <text evidence="3">The sequence shown here is derived from an EMBL/GenBank/DDBJ whole genome shotgun (WGS) entry which is preliminary data.</text>
</comment>